<dbReference type="InterPro" id="IPR015242">
    <property type="entry name" value="Ydc2_cat"/>
</dbReference>
<dbReference type="InterPro" id="IPR012337">
    <property type="entry name" value="RNaseH-like_sf"/>
</dbReference>
<dbReference type="PANTHER" id="PTHR28072:SF1">
    <property type="entry name" value="CRUCIFORM CUTTING ENDONUCLEASE 1, MITOCHONDRIAL-RELATED"/>
    <property type="match status" value="1"/>
</dbReference>
<dbReference type="SUPFAM" id="SSF53098">
    <property type="entry name" value="Ribonuclease H-like"/>
    <property type="match status" value="1"/>
</dbReference>
<dbReference type="InterPro" id="IPR036397">
    <property type="entry name" value="RNaseH_sf"/>
</dbReference>
<accession>A0AAN7UPB0</accession>
<dbReference type="Gene3D" id="3.30.420.10">
    <property type="entry name" value="Ribonuclease H-like superfamily/Ribonuclease H"/>
    <property type="match status" value="1"/>
</dbReference>
<evidence type="ECO:0000256" key="1">
    <source>
        <dbReference type="SAM" id="MobiDB-lite"/>
    </source>
</evidence>
<keyword evidence="4" id="KW-1185">Reference proteome</keyword>
<dbReference type="AlphaFoldDB" id="A0AAN7UPB0"/>
<dbReference type="GO" id="GO:0000402">
    <property type="term" value="F:crossed form four-way junction DNA binding"/>
    <property type="evidence" value="ECO:0007669"/>
    <property type="project" value="TreeGrafter"/>
</dbReference>
<dbReference type="GO" id="GO:0070336">
    <property type="term" value="F:flap-structured DNA binding"/>
    <property type="evidence" value="ECO:0007669"/>
    <property type="project" value="TreeGrafter"/>
</dbReference>
<dbReference type="CDD" id="cd16963">
    <property type="entry name" value="CCE1"/>
    <property type="match status" value="1"/>
</dbReference>
<dbReference type="EMBL" id="JAWHQM010000073">
    <property type="protein sequence ID" value="KAK5636570.1"/>
    <property type="molecule type" value="Genomic_DNA"/>
</dbReference>
<proteinExistence type="predicted"/>
<reference evidence="3 4" key="1">
    <citation type="submission" date="2023-10" db="EMBL/GenBank/DDBJ databases">
        <title>Draft genome sequence of Xylaria bambusicola isolate GMP-LS, the root and basal stem rot pathogen of sugarcane in Indonesia.</title>
        <authorList>
            <person name="Selvaraj P."/>
            <person name="Muralishankar V."/>
            <person name="Muruganantham S."/>
            <person name="Sp S."/>
            <person name="Haryani S."/>
            <person name="Lau K.J.X."/>
            <person name="Naqvi N.I."/>
        </authorList>
    </citation>
    <scope>NUCLEOTIDE SEQUENCE [LARGE SCALE GENOMIC DNA]</scope>
    <source>
        <strain evidence="3">GMP-LS</strain>
    </source>
</reference>
<evidence type="ECO:0000313" key="3">
    <source>
        <dbReference type="EMBL" id="KAK5636570.1"/>
    </source>
</evidence>
<dbReference type="Pfam" id="PF09159">
    <property type="entry name" value="Ydc2-catalyt"/>
    <property type="match status" value="1"/>
</dbReference>
<dbReference type="PANTHER" id="PTHR28072">
    <property type="entry name" value="CRUCIFORM CUTTING ENDONUCLEASE 1, MITOCHONDRIAL-RELATED"/>
    <property type="match status" value="1"/>
</dbReference>
<organism evidence="3 4">
    <name type="scientific">Xylaria bambusicola</name>
    <dbReference type="NCBI Taxonomy" id="326684"/>
    <lineage>
        <taxon>Eukaryota</taxon>
        <taxon>Fungi</taxon>
        <taxon>Dikarya</taxon>
        <taxon>Ascomycota</taxon>
        <taxon>Pezizomycotina</taxon>
        <taxon>Sordariomycetes</taxon>
        <taxon>Xylariomycetidae</taxon>
        <taxon>Xylariales</taxon>
        <taxon>Xylariaceae</taxon>
        <taxon>Xylaria</taxon>
    </lineage>
</organism>
<dbReference type="InterPro" id="IPR039197">
    <property type="entry name" value="Mrs1/Cce1"/>
</dbReference>
<dbReference type="GO" id="GO:0005739">
    <property type="term" value="C:mitochondrion"/>
    <property type="evidence" value="ECO:0007669"/>
    <property type="project" value="TreeGrafter"/>
</dbReference>
<gene>
    <name evidence="3" type="ORF">RRF57_012282</name>
</gene>
<name>A0AAN7UPB0_9PEZI</name>
<evidence type="ECO:0000259" key="2">
    <source>
        <dbReference type="Pfam" id="PF09159"/>
    </source>
</evidence>
<sequence length="365" mass="39596">MTATSSVPHGSWSSLKAKGLQRLALLCGQSVTGRKAEISARLTRAVAAPPPTSLASGPVVLSIDLGIRNLAISLMTPTQASSSASSGPHRRKKAGAASPSDQLTGFAARPPSITLHHWQRLSLVNAQTTGVNSSTIDDEEASTEEVFSPANIAQLTNGFLQQTVLRMDPLPTHILIERQRWRSQSSTSILEWTVRVNTLEAMLHASLQALRDVGVYKGDVTSVRPESVGKFFLGAGEEGDPARDVSLNIKKAKIEMLGRWLSNDSDVIAPGNKLATEMIDAYKERVMGPRRRKTSVKLDKEENGEEKLTLDTKLDDLTDSLMQGMAWLRWQENIAILRQENGAEKLLQAASPSVLTSDTSKVAKK</sequence>
<dbReference type="GO" id="GO:0004520">
    <property type="term" value="F:DNA endonuclease activity"/>
    <property type="evidence" value="ECO:0007669"/>
    <property type="project" value="TreeGrafter"/>
</dbReference>
<feature type="domain" description="Mitochondrial resolvase Ydc2 catalytic" evidence="2">
    <location>
        <begin position="60"/>
        <end position="333"/>
    </location>
</feature>
<feature type="region of interest" description="Disordered" evidence="1">
    <location>
        <begin position="78"/>
        <end position="103"/>
    </location>
</feature>
<evidence type="ECO:0000313" key="4">
    <source>
        <dbReference type="Proteomes" id="UP001305414"/>
    </source>
</evidence>
<dbReference type="GO" id="GO:0000403">
    <property type="term" value="F:Y-form DNA binding"/>
    <property type="evidence" value="ECO:0007669"/>
    <property type="project" value="TreeGrafter"/>
</dbReference>
<protein>
    <recommendedName>
        <fullName evidence="2">Mitochondrial resolvase Ydc2 catalytic domain-containing protein</fullName>
    </recommendedName>
</protein>
<dbReference type="Proteomes" id="UP001305414">
    <property type="component" value="Unassembled WGS sequence"/>
</dbReference>
<comment type="caution">
    <text evidence="3">The sequence shown here is derived from an EMBL/GenBank/DDBJ whole genome shotgun (WGS) entry which is preliminary data.</text>
</comment>